<dbReference type="AlphaFoldDB" id="D2RFF8"/>
<reference evidence="6 7" key="1">
    <citation type="journal article" date="2010" name="Stand. Genomic Sci.">
        <title>Complete genome sequence of Archaeoglobus profundus type strain (AV18).</title>
        <authorList>
            <person name="von Jan M."/>
            <person name="Lapidus A."/>
            <person name="Del Rio T.G."/>
            <person name="Copeland A."/>
            <person name="Tice H."/>
            <person name="Cheng J.F."/>
            <person name="Lucas S."/>
            <person name="Chen F."/>
            <person name="Nolan M."/>
            <person name="Goodwin L."/>
            <person name="Han C."/>
            <person name="Pitluck S."/>
            <person name="Liolios K."/>
            <person name="Ivanova N."/>
            <person name="Mavromatis K."/>
            <person name="Ovchinnikova G."/>
            <person name="Chertkov O."/>
            <person name="Pati A."/>
            <person name="Chen A."/>
            <person name="Palaniappan K."/>
            <person name="Land M."/>
            <person name="Hauser L."/>
            <person name="Chang Y.J."/>
            <person name="Jeffries C.D."/>
            <person name="Saunders E."/>
            <person name="Brettin T."/>
            <person name="Detter J.C."/>
            <person name="Chain P."/>
            <person name="Eichinger K."/>
            <person name="Huber H."/>
            <person name="Spring S."/>
            <person name="Rohde M."/>
            <person name="Goker M."/>
            <person name="Wirth R."/>
            <person name="Woyke T."/>
            <person name="Bristow J."/>
            <person name="Eisen J.A."/>
            <person name="Markowitz V."/>
            <person name="Hugenholtz P."/>
            <person name="Kyrpides N.C."/>
            <person name="Klenk H.P."/>
        </authorList>
    </citation>
    <scope>NUCLEOTIDE SEQUENCE [LARGE SCALE GENOMIC DNA]</scope>
    <source>
        <strain evidence="7">DSM 5631 / JCM 9629 / NBRC 100127 / Av18</strain>
    </source>
</reference>
<dbReference type="HOGENOM" id="CLU_045498_0_1_2"/>
<feature type="transmembrane region" description="Helical" evidence="5">
    <location>
        <begin position="325"/>
        <end position="345"/>
    </location>
</feature>
<dbReference type="PANTHER" id="PTHR43701">
    <property type="entry name" value="MEMBRANE TRANSPORTER PROTEIN MJ0441-RELATED"/>
    <property type="match status" value="1"/>
</dbReference>
<keyword evidence="5" id="KW-1003">Cell membrane</keyword>
<dbReference type="InterPro" id="IPR051598">
    <property type="entry name" value="TSUP/Inactive_protease-like"/>
</dbReference>
<comment type="subcellular location">
    <subcellularLocation>
        <location evidence="5">Cell membrane</location>
        <topology evidence="5">Multi-pass membrane protein</topology>
    </subcellularLocation>
    <subcellularLocation>
        <location evidence="1">Membrane</location>
        <topology evidence="1">Multi-pass membrane protein</topology>
    </subcellularLocation>
</comment>
<evidence type="ECO:0000256" key="1">
    <source>
        <dbReference type="ARBA" id="ARBA00004141"/>
    </source>
</evidence>
<gene>
    <name evidence="6" type="ordered locus">Arcpr_1808</name>
</gene>
<feature type="transmembrane region" description="Helical" evidence="5">
    <location>
        <begin position="410"/>
        <end position="428"/>
    </location>
</feature>
<sequence>MAKFATGGPAMTPDMFIHIGPFEALFLLALGFFGGMLSGFIGSGGAFVLTPGMMSIGTPGSIAVASNMCHKFPKAMVGAWRRYKLGQLDPKLALLMAISAIVGVQVGIQVQYMIAQMLGPTGTSLYVSIAFLIVLPTVAAICLRDAIKAKKYGLLDTEPKFAMKLEQKFRVPPMIHFKVAGRTQSLWLTVPTGFMTGFLAATIAVGGFIGVPSMIYIIGASSTVASATELGIAFVMGATGTFSWIYLMGAVDFRLTALILATSLIGVQIGAVGTTYTRPFYIKLAMAVVMLIVTVSRACAVPGYLADLGWITLDPAIRKTLDSLVLPIMIIALLSVAPIVMVPMFSIRRKLAKAGVLSEAIEIPKGGASRKLVTKTIIFGIITLINYYLLFRDPNAWPYFITQIPHMDPVMRVAMSLAVIALAIYWSIIHGNFAHGVLDMLKITSLRKDVSNILMQEGVAGLDKWIAQVKRATMTNGGEKR</sequence>
<evidence type="ECO:0000256" key="3">
    <source>
        <dbReference type="ARBA" id="ARBA00022989"/>
    </source>
</evidence>
<dbReference type="Proteomes" id="UP000001901">
    <property type="component" value="Chromosome"/>
</dbReference>
<keyword evidence="4 5" id="KW-0472">Membrane</keyword>
<protein>
    <recommendedName>
        <fullName evidence="5">Probable membrane transporter protein</fullName>
    </recommendedName>
</protein>
<name>D2RFF8_ARCPA</name>
<dbReference type="PANTHER" id="PTHR43701:SF12">
    <property type="entry name" value="MEMBRANE TRANSPORTER PROTEIN YTNM-RELATED"/>
    <property type="match status" value="1"/>
</dbReference>
<comment type="caution">
    <text evidence="5">Lacks conserved residue(s) required for the propagation of feature annotation.</text>
</comment>
<feature type="transmembrane region" description="Helical" evidence="5">
    <location>
        <begin position="124"/>
        <end position="143"/>
    </location>
</feature>
<dbReference type="KEGG" id="apo:Arcpr_1808"/>
<proteinExistence type="inferred from homology"/>
<dbReference type="OrthoDB" id="50141at2157"/>
<dbReference type="GeneID" id="8740504"/>
<dbReference type="GO" id="GO:0005886">
    <property type="term" value="C:plasma membrane"/>
    <property type="evidence" value="ECO:0007669"/>
    <property type="project" value="UniProtKB-SubCell"/>
</dbReference>
<accession>D2RFF8</accession>
<evidence type="ECO:0000313" key="6">
    <source>
        <dbReference type="EMBL" id="ADB58852.1"/>
    </source>
</evidence>
<dbReference type="Pfam" id="PF01925">
    <property type="entry name" value="TauE"/>
    <property type="match status" value="1"/>
</dbReference>
<keyword evidence="3 5" id="KW-1133">Transmembrane helix</keyword>
<dbReference type="PaxDb" id="572546-Arcpr_1808"/>
<comment type="similarity">
    <text evidence="5">Belongs to the 4-toluene sulfonate uptake permease (TSUP) (TC 2.A.102) family.</text>
</comment>
<feature type="transmembrane region" description="Helical" evidence="5">
    <location>
        <begin position="230"/>
        <end position="247"/>
    </location>
</feature>
<evidence type="ECO:0000256" key="5">
    <source>
        <dbReference type="RuleBase" id="RU363041"/>
    </source>
</evidence>
<feature type="transmembrane region" description="Helical" evidence="5">
    <location>
        <begin position="284"/>
        <end position="305"/>
    </location>
</feature>
<dbReference type="InterPro" id="IPR002781">
    <property type="entry name" value="TM_pro_TauE-like"/>
</dbReference>
<evidence type="ECO:0000313" key="7">
    <source>
        <dbReference type="Proteomes" id="UP000001901"/>
    </source>
</evidence>
<dbReference type="EMBL" id="CP001857">
    <property type="protein sequence ID" value="ADB58852.1"/>
    <property type="molecule type" value="Genomic_DNA"/>
</dbReference>
<keyword evidence="2 5" id="KW-0812">Transmembrane</keyword>
<feature type="transmembrane region" description="Helical" evidence="5">
    <location>
        <begin position="194"/>
        <end position="218"/>
    </location>
</feature>
<feature type="transmembrane region" description="Helical" evidence="5">
    <location>
        <begin position="253"/>
        <end position="272"/>
    </location>
</feature>
<dbReference type="STRING" id="572546.Arcpr_1808"/>
<dbReference type="RefSeq" id="WP_012941187.1">
    <property type="nucleotide sequence ID" value="NC_013741.1"/>
</dbReference>
<evidence type="ECO:0000256" key="2">
    <source>
        <dbReference type="ARBA" id="ARBA00022692"/>
    </source>
</evidence>
<keyword evidence="7" id="KW-1185">Reference proteome</keyword>
<feature type="transmembrane region" description="Helical" evidence="5">
    <location>
        <begin position="372"/>
        <end position="390"/>
    </location>
</feature>
<organism evidence="6 7">
    <name type="scientific">Archaeoglobus profundus (strain DSM 5631 / JCM 9629 / NBRC 100127 / Av18)</name>
    <dbReference type="NCBI Taxonomy" id="572546"/>
    <lineage>
        <taxon>Archaea</taxon>
        <taxon>Methanobacteriati</taxon>
        <taxon>Methanobacteriota</taxon>
        <taxon>Archaeoglobi</taxon>
        <taxon>Archaeoglobales</taxon>
        <taxon>Archaeoglobaceae</taxon>
        <taxon>Archaeoglobus</taxon>
    </lineage>
</organism>
<feature type="transmembrane region" description="Helical" evidence="5">
    <location>
        <begin position="24"/>
        <end position="49"/>
    </location>
</feature>
<dbReference type="eggNOG" id="arCOG02050">
    <property type="taxonomic scope" value="Archaea"/>
</dbReference>
<feature type="transmembrane region" description="Helical" evidence="5">
    <location>
        <begin position="92"/>
        <end position="112"/>
    </location>
</feature>
<evidence type="ECO:0000256" key="4">
    <source>
        <dbReference type="ARBA" id="ARBA00023136"/>
    </source>
</evidence>